<keyword evidence="2" id="KW-0812">Transmembrane</keyword>
<evidence type="ECO:0000259" key="3">
    <source>
        <dbReference type="PROSITE" id="PS50049"/>
    </source>
</evidence>
<dbReference type="GO" id="GO:0005164">
    <property type="term" value="F:tumor necrosis factor receptor binding"/>
    <property type="evidence" value="ECO:0007669"/>
    <property type="project" value="InterPro"/>
</dbReference>
<dbReference type="InterPro" id="IPR008983">
    <property type="entry name" value="Tumour_necrosis_fac-like_dom"/>
</dbReference>
<keyword evidence="5" id="KW-1185">Reference proteome</keyword>
<dbReference type="SUPFAM" id="SSF49842">
    <property type="entry name" value="TNF-like"/>
    <property type="match status" value="1"/>
</dbReference>
<sequence>MECNLTSSHKHLLLHVWCGLLTVAMLVMAALLISIKSKSTEVSQCPQSNTIVTTLQQTDELPRLPVNVGEDVSSLRPSISPTVNAITATLKSTGSSLSYIQLMKFHGCLNAPTAPDNLSWQEFHSGGSCSFVHLLKGSIHCRKNSLYFLYAQVAFTKHASQTRSKSVILIRNAADDKSLRKLAEGTFPPTTEGSVWVANVVRLKEDDIISINITGEVLSDITLWGAFELQSC</sequence>
<dbReference type="AlphaFoldDB" id="A0A5C6PKP3"/>
<gene>
    <name evidence="4" type="ORF">D4764_10G0010350</name>
</gene>
<dbReference type="GO" id="GO:0006955">
    <property type="term" value="P:immune response"/>
    <property type="evidence" value="ECO:0007669"/>
    <property type="project" value="InterPro"/>
</dbReference>
<keyword evidence="2" id="KW-0472">Membrane</keyword>
<dbReference type="Gene3D" id="2.60.120.40">
    <property type="match status" value="1"/>
</dbReference>
<protein>
    <recommendedName>
        <fullName evidence="3">THD domain-containing protein</fullName>
    </recommendedName>
</protein>
<name>A0A5C6PKP3_9TELE</name>
<evidence type="ECO:0000313" key="4">
    <source>
        <dbReference type="EMBL" id="TWW80005.1"/>
    </source>
</evidence>
<dbReference type="Proteomes" id="UP000324091">
    <property type="component" value="Chromosome 10"/>
</dbReference>
<evidence type="ECO:0000256" key="1">
    <source>
        <dbReference type="ARBA" id="ARBA00008670"/>
    </source>
</evidence>
<comment type="caution">
    <text evidence="4">The sequence shown here is derived from an EMBL/GenBank/DDBJ whole genome shotgun (WGS) entry which is preliminary data.</text>
</comment>
<dbReference type="PROSITE" id="PS50049">
    <property type="entry name" value="THD_2"/>
    <property type="match status" value="1"/>
</dbReference>
<comment type="similarity">
    <text evidence="1">Belongs to the tumor necrosis factor family.</text>
</comment>
<accession>A0A5C6PKP3</accession>
<dbReference type="EMBL" id="RHFK02000002">
    <property type="protein sequence ID" value="TWW80005.1"/>
    <property type="molecule type" value="Genomic_DNA"/>
</dbReference>
<dbReference type="GO" id="GO:0016020">
    <property type="term" value="C:membrane"/>
    <property type="evidence" value="ECO:0007669"/>
    <property type="project" value="InterPro"/>
</dbReference>
<reference evidence="4 5" key="1">
    <citation type="submission" date="2019-04" db="EMBL/GenBank/DDBJ databases">
        <title>Chromosome genome assembly for Takifugu flavidus.</title>
        <authorList>
            <person name="Xiao S."/>
        </authorList>
    </citation>
    <scope>NUCLEOTIDE SEQUENCE [LARGE SCALE GENOMIC DNA]</scope>
    <source>
        <strain evidence="4">HTHZ2018</strain>
        <tissue evidence="4">Muscle</tissue>
    </source>
</reference>
<feature type="domain" description="THD" evidence="3">
    <location>
        <begin position="86"/>
        <end position="229"/>
    </location>
</feature>
<dbReference type="InterPro" id="IPR006052">
    <property type="entry name" value="TNF_dom"/>
</dbReference>
<keyword evidence="2" id="KW-1133">Transmembrane helix</keyword>
<proteinExistence type="inferred from homology"/>
<evidence type="ECO:0000256" key="2">
    <source>
        <dbReference type="SAM" id="Phobius"/>
    </source>
</evidence>
<evidence type="ECO:0000313" key="5">
    <source>
        <dbReference type="Proteomes" id="UP000324091"/>
    </source>
</evidence>
<feature type="transmembrane region" description="Helical" evidence="2">
    <location>
        <begin position="12"/>
        <end position="35"/>
    </location>
</feature>
<organism evidence="4 5">
    <name type="scientific">Takifugu flavidus</name>
    <name type="common">sansaifugu</name>
    <dbReference type="NCBI Taxonomy" id="433684"/>
    <lineage>
        <taxon>Eukaryota</taxon>
        <taxon>Metazoa</taxon>
        <taxon>Chordata</taxon>
        <taxon>Craniata</taxon>
        <taxon>Vertebrata</taxon>
        <taxon>Euteleostomi</taxon>
        <taxon>Actinopterygii</taxon>
        <taxon>Neopterygii</taxon>
        <taxon>Teleostei</taxon>
        <taxon>Neoteleostei</taxon>
        <taxon>Acanthomorphata</taxon>
        <taxon>Eupercaria</taxon>
        <taxon>Tetraodontiformes</taxon>
        <taxon>Tetradontoidea</taxon>
        <taxon>Tetraodontidae</taxon>
        <taxon>Takifugu</taxon>
    </lineage>
</organism>